<organism evidence="1 2">
    <name type="scientific">Pandoraea terrae</name>
    <dbReference type="NCBI Taxonomy" id="1537710"/>
    <lineage>
        <taxon>Bacteria</taxon>
        <taxon>Pseudomonadati</taxon>
        <taxon>Pseudomonadota</taxon>
        <taxon>Betaproteobacteria</taxon>
        <taxon>Burkholderiales</taxon>
        <taxon>Burkholderiaceae</taxon>
        <taxon>Pandoraea</taxon>
    </lineage>
</organism>
<accession>A0A5E4VD64</accession>
<evidence type="ECO:0000313" key="1">
    <source>
        <dbReference type="EMBL" id="VVE10162.1"/>
    </source>
</evidence>
<reference evidence="1 2" key="1">
    <citation type="submission" date="2019-08" db="EMBL/GenBank/DDBJ databases">
        <authorList>
            <person name="Peeters C."/>
        </authorList>
    </citation>
    <scope>NUCLEOTIDE SEQUENCE [LARGE SCALE GENOMIC DNA]</scope>
    <source>
        <strain evidence="1 2">LMG 30175</strain>
    </source>
</reference>
<dbReference type="RefSeq" id="WP_150697383.1">
    <property type="nucleotide sequence ID" value="NZ_CABPRZ010000009.1"/>
</dbReference>
<protein>
    <submittedName>
        <fullName evidence="1">Integrase</fullName>
    </submittedName>
</protein>
<dbReference type="OrthoDB" id="662444at2"/>
<evidence type="ECO:0000313" key="2">
    <source>
        <dbReference type="Proteomes" id="UP000414233"/>
    </source>
</evidence>
<dbReference type="AlphaFoldDB" id="A0A5E4VD64"/>
<sequence length="112" mass="12614">MKRLYLWSHDLRAAVKDAEAARPVNISPWLFCNREGVGYINEKTGRAGGWESLWRNFMDRVMTETKVTVPFNEHDIRAKVASDAESLGTPAHCWRTLTARPPSASIDARLSG</sequence>
<keyword evidence="2" id="KW-1185">Reference proteome</keyword>
<name>A0A5E4VD64_9BURK</name>
<proteinExistence type="predicted"/>
<dbReference type="Proteomes" id="UP000414233">
    <property type="component" value="Unassembled WGS sequence"/>
</dbReference>
<dbReference type="EMBL" id="CABPRZ010000009">
    <property type="protein sequence ID" value="VVE10162.1"/>
    <property type="molecule type" value="Genomic_DNA"/>
</dbReference>
<gene>
    <name evidence="1" type="ORF">PTE30175_02518</name>
</gene>